<evidence type="ECO:0000256" key="4">
    <source>
        <dbReference type="ARBA" id="ARBA00023136"/>
    </source>
</evidence>
<protein>
    <recommendedName>
        <fullName evidence="7">TECPR1-like DysF domain-containing protein</fullName>
    </recommendedName>
</protein>
<reference evidence="8 9" key="1">
    <citation type="journal article" date="2018" name="Proc. Natl. Acad. Sci. U.S.A.">
        <title>Linking secondary metabolites to gene clusters through genome sequencing of six diverse Aspergillus species.</title>
        <authorList>
            <person name="Kaerboelling I."/>
            <person name="Vesth T.C."/>
            <person name="Frisvad J.C."/>
            <person name="Nybo J.L."/>
            <person name="Theobald S."/>
            <person name="Kuo A."/>
            <person name="Bowyer P."/>
            <person name="Matsuda Y."/>
            <person name="Mondo S."/>
            <person name="Lyhne E.K."/>
            <person name="Kogle M.E."/>
            <person name="Clum A."/>
            <person name="Lipzen A."/>
            <person name="Salamov A."/>
            <person name="Ngan C.Y."/>
            <person name="Daum C."/>
            <person name="Chiniquy J."/>
            <person name="Barry K."/>
            <person name="LaButti K."/>
            <person name="Haridas S."/>
            <person name="Simmons B.A."/>
            <person name="Magnuson J.K."/>
            <person name="Mortensen U.H."/>
            <person name="Larsen T.O."/>
            <person name="Grigoriev I.V."/>
            <person name="Baker S.E."/>
            <person name="Andersen M.R."/>
        </authorList>
    </citation>
    <scope>NUCLEOTIDE SEQUENCE [LARGE SCALE GENOMIC DNA]</scope>
    <source>
        <strain evidence="8 9">IBT 24754</strain>
    </source>
</reference>
<proteinExistence type="predicted"/>
<comment type="caution">
    <text evidence="8">The sequence shown here is derived from an EMBL/GenBank/DDBJ whole genome shotgun (WGS) entry which is preliminary data.</text>
</comment>
<dbReference type="GeneID" id="63816883"/>
<keyword evidence="3 6" id="KW-1133">Transmembrane helix</keyword>
<dbReference type="InterPro" id="IPR052816">
    <property type="entry name" value="Peroxisomal_Membrane_PEX28-32"/>
</dbReference>
<evidence type="ECO:0000256" key="2">
    <source>
        <dbReference type="ARBA" id="ARBA00022692"/>
    </source>
</evidence>
<dbReference type="EMBL" id="MSFN02000005">
    <property type="protein sequence ID" value="PTU19870.1"/>
    <property type="molecule type" value="Genomic_DNA"/>
</dbReference>
<dbReference type="VEuPathDB" id="FungiDB:P175DRAFT_0532814"/>
<accession>A0A2T5LUB9</accession>
<dbReference type="OrthoDB" id="74314at2759"/>
<dbReference type="GO" id="GO:0007031">
    <property type="term" value="P:peroxisome organization"/>
    <property type="evidence" value="ECO:0007669"/>
    <property type="project" value="TreeGrafter"/>
</dbReference>
<keyword evidence="4 6" id="KW-0472">Membrane</keyword>
<feature type="region of interest" description="Disordered" evidence="5">
    <location>
        <begin position="35"/>
        <end position="59"/>
    </location>
</feature>
<dbReference type="InterPro" id="IPR010482">
    <property type="entry name" value="TECPR1-like_DysF"/>
</dbReference>
<comment type="subcellular location">
    <subcellularLocation>
        <location evidence="1">Membrane</location>
        <topology evidence="1">Multi-pass membrane protein</topology>
    </subcellularLocation>
</comment>
<evidence type="ECO:0000256" key="6">
    <source>
        <dbReference type="SAM" id="Phobius"/>
    </source>
</evidence>
<gene>
    <name evidence="8" type="ORF">P175DRAFT_0532814</name>
</gene>
<dbReference type="PANTHER" id="PTHR28304">
    <property type="entry name" value="PEROXISOMAL MEMBRANE PROTEIN PEX29"/>
    <property type="match status" value="1"/>
</dbReference>
<dbReference type="AlphaFoldDB" id="A0A2T5LUB9"/>
<evidence type="ECO:0000313" key="8">
    <source>
        <dbReference type="EMBL" id="PTU19870.1"/>
    </source>
</evidence>
<organism evidence="8 9">
    <name type="scientific">Aspergillus ochraceoroseus IBT 24754</name>
    <dbReference type="NCBI Taxonomy" id="1392256"/>
    <lineage>
        <taxon>Eukaryota</taxon>
        <taxon>Fungi</taxon>
        <taxon>Dikarya</taxon>
        <taxon>Ascomycota</taxon>
        <taxon>Pezizomycotina</taxon>
        <taxon>Eurotiomycetes</taxon>
        <taxon>Eurotiomycetidae</taxon>
        <taxon>Eurotiales</taxon>
        <taxon>Aspergillaceae</taxon>
        <taxon>Aspergillus</taxon>
        <taxon>Aspergillus subgen. Nidulantes</taxon>
    </lineage>
</organism>
<evidence type="ECO:0000256" key="1">
    <source>
        <dbReference type="ARBA" id="ARBA00004141"/>
    </source>
</evidence>
<evidence type="ECO:0000313" key="9">
    <source>
        <dbReference type="Proteomes" id="UP000244073"/>
    </source>
</evidence>
<dbReference type="Proteomes" id="UP000244073">
    <property type="component" value="Unassembled WGS sequence"/>
</dbReference>
<feature type="domain" description="TECPR1-like DysF" evidence="7">
    <location>
        <begin position="128"/>
        <end position="543"/>
    </location>
</feature>
<feature type="compositionally biased region" description="Basic and acidic residues" evidence="5">
    <location>
        <begin position="516"/>
        <end position="526"/>
    </location>
</feature>
<dbReference type="PANTHER" id="PTHR28304:SF2">
    <property type="entry name" value="PEROXISOMAL MEMBRANE PROTEIN PEX29"/>
    <property type="match status" value="1"/>
</dbReference>
<feature type="transmembrane region" description="Helical" evidence="6">
    <location>
        <begin position="282"/>
        <end position="302"/>
    </location>
</feature>
<dbReference type="GO" id="GO:0005778">
    <property type="term" value="C:peroxisomal membrane"/>
    <property type="evidence" value="ECO:0007669"/>
    <property type="project" value="UniProtKB-ARBA"/>
</dbReference>
<evidence type="ECO:0000256" key="5">
    <source>
        <dbReference type="SAM" id="MobiDB-lite"/>
    </source>
</evidence>
<evidence type="ECO:0000259" key="7">
    <source>
        <dbReference type="Pfam" id="PF06398"/>
    </source>
</evidence>
<evidence type="ECO:0000256" key="3">
    <source>
        <dbReference type="ARBA" id="ARBA00022989"/>
    </source>
</evidence>
<sequence length="566" mass="62411">MDLTGGCHVLATDACSLALMVVEIEISMTEVVHGPRGGIMDETTTDASADRDDLPLSPLGKQSGNIEGLDFRRHGRSGSVSSMSSIRRSVQDTLLTKILQQVIPDDVDDDAMSVTSKAALSDAKRPAFSLPVMANNFRRFNARIGIVFHLQTQIERLLSWKHPSHTFSFLFVYSFVCLDPHFLAVIPIATVLLFVMVPAFLARHPPPPSTSTSSITPYYSYQGPALAPAKTIKPAPETSKDFFRNMRDLQNCMADFSDLHDSAVSAVAPLTNFSNEELSSTVFLLCMLLTAGLFITSHLIPWRYILLVSGNAAILSKHPNIHDFIQNIAHDMAKEAAGQAPPLASASPEVPLTRLLGDISLDSFPEEREVEIFEIQYRSLAPYSESDWESFLFSPVPYDPLSPSRIAGDRPKGCRFFEDVQPPAGWAWKSKKWELDLDCREWVVERMITGVGFEVPGAPSQGGPGTDEIGGWVWDLSSSSSPRGDDGVASALGYQDFGSNPSLCGDKKKSRKKGKEKASQDYEEKGNTGPNVMGEWRRRRWVRIVNRIGMSAGKEREKDRVVDDNA</sequence>
<dbReference type="RefSeq" id="XP_040751262.1">
    <property type="nucleotide sequence ID" value="XM_040900001.1"/>
</dbReference>
<feature type="transmembrane region" description="Helical" evidence="6">
    <location>
        <begin position="182"/>
        <end position="202"/>
    </location>
</feature>
<keyword evidence="2 6" id="KW-0812">Transmembrane</keyword>
<dbReference type="Pfam" id="PF06398">
    <property type="entry name" value="Pex24p"/>
    <property type="match status" value="1"/>
</dbReference>
<feature type="region of interest" description="Disordered" evidence="5">
    <location>
        <begin position="453"/>
        <end position="535"/>
    </location>
</feature>
<name>A0A2T5LUB9_9EURO</name>